<name>A0A7S1FL03_NOCSC</name>
<dbReference type="EMBL" id="HBFQ01066351">
    <property type="protein sequence ID" value="CAD8872794.1"/>
    <property type="molecule type" value="Transcribed_RNA"/>
</dbReference>
<comment type="subcellular location">
    <subcellularLocation>
        <location evidence="1">Cell membrane</location>
        <topology evidence="1">Multi-pass membrane protein</topology>
    </subcellularLocation>
</comment>
<evidence type="ECO:0000256" key="2">
    <source>
        <dbReference type="ARBA" id="ARBA00022475"/>
    </source>
</evidence>
<feature type="transmembrane region" description="Helical" evidence="7">
    <location>
        <begin position="145"/>
        <end position="178"/>
    </location>
</feature>
<dbReference type="Pfam" id="PF03553">
    <property type="entry name" value="Na_H_antiporter"/>
    <property type="match status" value="1"/>
</dbReference>
<feature type="domain" description="Na+/H+ antiporter NhaC-like C-terminal" evidence="9">
    <location>
        <begin position="304"/>
        <end position="626"/>
    </location>
</feature>
<keyword evidence="3 7" id="KW-0812">Transmembrane</keyword>
<evidence type="ECO:0000256" key="5">
    <source>
        <dbReference type="ARBA" id="ARBA00023136"/>
    </source>
</evidence>
<feature type="region of interest" description="Disordered" evidence="6">
    <location>
        <begin position="685"/>
        <end position="751"/>
    </location>
</feature>
<proteinExistence type="predicted"/>
<accession>A0A7S1FL03</accession>
<feature type="transmembrane region" description="Helical" evidence="7">
    <location>
        <begin position="612"/>
        <end position="628"/>
    </location>
</feature>
<evidence type="ECO:0000256" key="8">
    <source>
        <dbReference type="SAM" id="SignalP"/>
    </source>
</evidence>
<keyword evidence="2" id="KW-1003">Cell membrane</keyword>
<dbReference type="PANTHER" id="PTHR43478">
    <property type="entry name" value="NA+/H+ ANTIPORTER-RELATED"/>
    <property type="match status" value="1"/>
</dbReference>
<feature type="transmembrane region" description="Helical" evidence="7">
    <location>
        <begin position="208"/>
        <end position="230"/>
    </location>
</feature>
<feature type="transmembrane region" description="Helical" evidence="7">
    <location>
        <begin position="288"/>
        <end position="309"/>
    </location>
</feature>
<feature type="compositionally biased region" description="Basic and acidic residues" evidence="6">
    <location>
        <begin position="685"/>
        <end position="702"/>
    </location>
</feature>
<feature type="transmembrane region" description="Helical" evidence="7">
    <location>
        <begin position="329"/>
        <end position="356"/>
    </location>
</feature>
<sequence>MASTPSRRAGRTLTHWIFFFSTWVQSAPIQSCPTISGISAPSVALHDVDFKIDVNISWVMAEAVVDDTLPLQPEYGYRILATATGRVVKNGTFSFLSGRTLVTQLSVEGVALLSGDHNERNNVTLDVPDGCLASDGTSTFALPVIWGWLTMVPVCATVIVGFFSGHVLGALVLGVWLGSTLWNDFNPILALVRTFDTHLISSFSDRGAAGIIVFSFFIGGLTEILSYSGGAAGVADKVTQWAQSSTRGQLLIWLFGFFVFFDDYASAVIVGSGIRGCADRLRISREKLAWIVDSTAAPVSSVAPISSWLGFQIGMLQLSFKSIGINKNAYIAFLEILPHCFYSYSVFVTGIILVMLGRDFGPMWIAETNARKGITGEGFTMDAEEEDIIDQWSVPKFGVPRRWCNAVLPMVSIIVTGALSFLTGGFVSLSVDGDVLEKAISGTNAFDVLVWTSIVGILVPSTLLKVQGICSVGETCSVWLGGFAMMLEPVLVFCAAHALGDVMYEIHMHEYVMGIASDSLDVMYLPTVVFAFSAMVSVCLGTSWGTMAGMCPLVAPLAWRLGNQSEEVLIRSMAAVFSGAVFGDHCSPVSDTTVLSSLACQCPPMRHVQTQLPYAILAAAVALLLGFLPDGAGFHWGISLGAIPVFVTLVVRIWGKQVPVFFPERASDVDKEELEVLPDSALRGLEKADDAGTPHADAEQTKTRRSRSLGLAEKSSGPSPRDSSLATRPDPRLTRNPIGRPPSMSHSASIGADWDVEWLPRKVLKDPSDDGLDRLPHMDWDGAMTTV</sequence>
<dbReference type="PANTHER" id="PTHR43478:SF1">
    <property type="entry name" value="NA+_H+ ANTIPORTER NHAC-LIKE C-TERMINAL DOMAIN-CONTAINING PROTEIN"/>
    <property type="match status" value="1"/>
</dbReference>
<feature type="signal peptide" evidence="8">
    <location>
        <begin position="1"/>
        <end position="26"/>
    </location>
</feature>
<gene>
    <name evidence="10" type="ORF">NSCI0253_LOCUS47151</name>
</gene>
<feature type="transmembrane region" description="Helical" evidence="7">
    <location>
        <begin position="250"/>
        <end position="276"/>
    </location>
</feature>
<keyword evidence="8" id="KW-0732">Signal</keyword>
<dbReference type="AlphaFoldDB" id="A0A7S1FL03"/>
<feature type="chain" id="PRO_5030782103" description="Na+/H+ antiporter NhaC-like C-terminal domain-containing protein" evidence="8">
    <location>
        <begin position="27"/>
        <end position="787"/>
    </location>
</feature>
<feature type="transmembrane region" description="Helical" evidence="7">
    <location>
        <begin position="448"/>
        <end position="466"/>
    </location>
</feature>
<feature type="transmembrane region" description="Helical" evidence="7">
    <location>
        <begin position="406"/>
        <end position="428"/>
    </location>
</feature>
<evidence type="ECO:0000256" key="3">
    <source>
        <dbReference type="ARBA" id="ARBA00022692"/>
    </source>
</evidence>
<dbReference type="InterPro" id="IPR018461">
    <property type="entry name" value="Na/H_Antiport_NhaC-like_C"/>
</dbReference>
<protein>
    <recommendedName>
        <fullName evidence="9">Na+/H+ antiporter NhaC-like C-terminal domain-containing protein</fullName>
    </recommendedName>
</protein>
<evidence type="ECO:0000256" key="6">
    <source>
        <dbReference type="SAM" id="MobiDB-lite"/>
    </source>
</evidence>
<feature type="transmembrane region" description="Helical" evidence="7">
    <location>
        <begin position="634"/>
        <end position="655"/>
    </location>
</feature>
<evidence type="ECO:0000256" key="7">
    <source>
        <dbReference type="SAM" id="Phobius"/>
    </source>
</evidence>
<evidence type="ECO:0000313" key="10">
    <source>
        <dbReference type="EMBL" id="CAD8872794.1"/>
    </source>
</evidence>
<evidence type="ECO:0000256" key="4">
    <source>
        <dbReference type="ARBA" id="ARBA00022989"/>
    </source>
</evidence>
<evidence type="ECO:0000259" key="9">
    <source>
        <dbReference type="Pfam" id="PF03553"/>
    </source>
</evidence>
<feature type="transmembrane region" description="Helical" evidence="7">
    <location>
        <begin position="478"/>
        <end position="499"/>
    </location>
</feature>
<keyword evidence="5 7" id="KW-0472">Membrane</keyword>
<feature type="compositionally biased region" description="Polar residues" evidence="6">
    <location>
        <begin position="716"/>
        <end position="726"/>
    </location>
</feature>
<keyword evidence="4 7" id="KW-1133">Transmembrane helix</keyword>
<reference evidence="10" key="1">
    <citation type="submission" date="2021-01" db="EMBL/GenBank/DDBJ databases">
        <authorList>
            <person name="Corre E."/>
            <person name="Pelletier E."/>
            <person name="Niang G."/>
            <person name="Scheremetjew M."/>
            <person name="Finn R."/>
            <person name="Kale V."/>
            <person name="Holt S."/>
            <person name="Cochrane G."/>
            <person name="Meng A."/>
            <person name="Brown T."/>
            <person name="Cohen L."/>
        </authorList>
    </citation>
    <scope>NUCLEOTIDE SEQUENCE</scope>
</reference>
<organism evidence="10">
    <name type="scientific">Noctiluca scintillans</name>
    <name type="common">Sea sparkle</name>
    <name type="synonym">Red tide dinoflagellate</name>
    <dbReference type="NCBI Taxonomy" id="2966"/>
    <lineage>
        <taxon>Eukaryota</taxon>
        <taxon>Sar</taxon>
        <taxon>Alveolata</taxon>
        <taxon>Dinophyceae</taxon>
        <taxon>Noctilucales</taxon>
        <taxon>Noctilucaceae</taxon>
        <taxon>Noctiluca</taxon>
    </lineage>
</organism>
<evidence type="ECO:0000256" key="1">
    <source>
        <dbReference type="ARBA" id="ARBA00004651"/>
    </source>
</evidence>
<feature type="transmembrane region" description="Helical" evidence="7">
    <location>
        <begin position="522"/>
        <end position="540"/>
    </location>
</feature>
<dbReference type="GO" id="GO:0005886">
    <property type="term" value="C:plasma membrane"/>
    <property type="evidence" value="ECO:0007669"/>
    <property type="project" value="UniProtKB-SubCell"/>
</dbReference>